<organism evidence="1 2">
    <name type="scientific">Sphingobacterium litopenaei</name>
    <dbReference type="NCBI Taxonomy" id="2763500"/>
    <lineage>
        <taxon>Bacteria</taxon>
        <taxon>Pseudomonadati</taxon>
        <taxon>Bacteroidota</taxon>
        <taxon>Sphingobacteriia</taxon>
        <taxon>Sphingobacteriales</taxon>
        <taxon>Sphingobacteriaceae</taxon>
        <taxon>Sphingobacterium</taxon>
    </lineage>
</organism>
<dbReference type="RefSeq" id="WP_190302162.1">
    <property type="nucleotide sequence ID" value="NZ_JACOIJ010000015.1"/>
</dbReference>
<dbReference type="Proteomes" id="UP000651271">
    <property type="component" value="Unassembled WGS sequence"/>
</dbReference>
<protein>
    <submittedName>
        <fullName evidence="1">Uncharacterized protein</fullName>
    </submittedName>
</protein>
<evidence type="ECO:0000313" key="1">
    <source>
        <dbReference type="EMBL" id="MBD1429754.1"/>
    </source>
</evidence>
<reference evidence="1 2" key="1">
    <citation type="submission" date="2020-08" db="EMBL/GenBank/DDBJ databases">
        <title>Sphingobacterium sp. DN04309 isolated from aquaculture water.</title>
        <authorList>
            <person name="Zhang M."/>
        </authorList>
    </citation>
    <scope>NUCLEOTIDE SEQUENCE [LARGE SCALE GENOMIC DNA]</scope>
    <source>
        <strain evidence="1 2">DN04309</strain>
    </source>
</reference>
<proteinExistence type="predicted"/>
<evidence type="ECO:0000313" key="2">
    <source>
        <dbReference type="Proteomes" id="UP000651271"/>
    </source>
</evidence>
<accession>A0ABR7YEQ8</accession>
<name>A0ABR7YEQ8_9SPHI</name>
<comment type="caution">
    <text evidence="1">The sequence shown here is derived from an EMBL/GenBank/DDBJ whole genome shotgun (WGS) entry which is preliminary data.</text>
</comment>
<keyword evidence="2" id="KW-1185">Reference proteome</keyword>
<dbReference type="EMBL" id="JACOIJ010000015">
    <property type="protein sequence ID" value="MBD1429754.1"/>
    <property type="molecule type" value="Genomic_DNA"/>
</dbReference>
<gene>
    <name evidence="1" type="ORF">H8B04_09240</name>
</gene>
<sequence>MNNFALKYLIFLYVFFAHLPVSNAQMQYSVWSNNYIFLSSYLGYQSPERFTTVQFSLSTPQYSQSEWSLSVRLLNSIKLESGTNRIGKDFPAEKINLKWTGDNNDPFMRLQSIGSTLEPLVLPSSGEIFLINRSRTPINTNNRTSALYQLYSQMTIAQGRYLEDYLSPDPYTHVTYRFQLLYTLYDNQNRIIGTQVVNHSLQMPPKLTDGHLVDVEPDFSIAVDPRMDEVNLSFKNLTDYKQGVSVQIPSAFTVHANTDYEIRVKALESDMISPSGNVLPLSIIKVILQNETNSTGTTTPVTLSTSEQVVLRGTSKDKNIKRHTGVKYDVNIPNNILKDLTIGTYSVSILYQLMPL</sequence>